<sequence>MTTKLFNNCVKELKEVGYHHVSIEKESGRLVAAYTPPKKVLELMQDAEYMSAQTVAAGRFNEFDLVIASWELDRCEPRVIIQPDGRRSPGHIYLDGSQVSSAPGKRSAAIKEIGEMALKHMIG</sequence>
<dbReference type="EMBL" id="MLJW01000783">
    <property type="protein sequence ID" value="OIQ82633.1"/>
    <property type="molecule type" value="Genomic_DNA"/>
</dbReference>
<accession>A0A1J5QGG1</accession>
<reference evidence="1" key="1">
    <citation type="submission" date="2016-10" db="EMBL/GenBank/DDBJ databases">
        <title>Sequence of Gallionella enrichment culture.</title>
        <authorList>
            <person name="Poehlein A."/>
            <person name="Muehling M."/>
            <person name="Daniel R."/>
        </authorList>
    </citation>
    <scope>NUCLEOTIDE SEQUENCE</scope>
</reference>
<evidence type="ECO:0000313" key="1">
    <source>
        <dbReference type="EMBL" id="OIQ82633.1"/>
    </source>
</evidence>
<name>A0A1J5QGG1_9ZZZZ</name>
<protein>
    <submittedName>
        <fullName evidence="1">Uncharacterized protein</fullName>
    </submittedName>
</protein>
<proteinExistence type="predicted"/>
<organism evidence="1">
    <name type="scientific">mine drainage metagenome</name>
    <dbReference type="NCBI Taxonomy" id="410659"/>
    <lineage>
        <taxon>unclassified sequences</taxon>
        <taxon>metagenomes</taxon>
        <taxon>ecological metagenomes</taxon>
    </lineage>
</organism>
<gene>
    <name evidence="1" type="ORF">GALL_355770</name>
</gene>
<dbReference type="AlphaFoldDB" id="A0A1J5QGG1"/>
<comment type="caution">
    <text evidence="1">The sequence shown here is derived from an EMBL/GenBank/DDBJ whole genome shotgun (WGS) entry which is preliminary data.</text>
</comment>